<evidence type="ECO:0000313" key="7">
    <source>
        <dbReference type="Proteomes" id="UP001356308"/>
    </source>
</evidence>
<gene>
    <name evidence="6" type="primary">ric</name>
    <name evidence="6" type="ORF">V1I91_17385</name>
</gene>
<evidence type="ECO:0000313" key="6">
    <source>
        <dbReference type="EMBL" id="MEE1977856.1"/>
    </source>
</evidence>
<dbReference type="EMBL" id="JAZDDG010000008">
    <property type="protein sequence ID" value="MEE1977856.1"/>
    <property type="molecule type" value="Genomic_DNA"/>
</dbReference>
<reference evidence="6 7" key="1">
    <citation type="submission" date="2024-01" db="EMBL/GenBank/DDBJ databases">
        <title>Maribacter spp. originated from different algae showed divergent polysaccharides utilization ability.</title>
        <authorList>
            <person name="Wang H."/>
            <person name="Wu Y."/>
        </authorList>
    </citation>
    <scope>NUCLEOTIDE SEQUENCE [LARGE SCALE GENOMIC DNA]</scope>
    <source>
        <strain evidence="6 7">PR1</strain>
    </source>
</reference>
<keyword evidence="7" id="KW-1185">Reference proteome</keyword>
<evidence type="ECO:0000259" key="5">
    <source>
        <dbReference type="Pfam" id="PF01814"/>
    </source>
</evidence>
<evidence type="ECO:0000256" key="1">
    <source>
        <dbReference type="ARBA" id="ARBA00004496"/>
    </source>
</evidence>
<evidence type="ECO:0000256" key="2">
    <source>
        <dbReference type="ARBA" id="ARBA00022490"/>
    </source>
</evidence>
<sequence>MENTLEKTIGQMVADDYRIAQVFKNHKIDFCCKGNRSIEEVSEKYDLDVNVLLGEIDEVQLQNNNDNADFKSWPLDLLADYIEKKHHRYVEGKIPVLKQYLAKLFKVHGERHPELFEINEHFKASAGELAMHMKKEELVLFPWVRKMVKAERQNEPLDSPHFGTVKNPISMMMQEHENEGERFRLIAGLSNDYTPPSDACSTYRVAFALLKEFEEDLHRHIHLENNILFPKAEILEQKFVV</sequence>
<keyword evidence="4" id="KW-0408">Iron</keyword>
<name>A0ABU7IXZ7_9FLAO</name>
<proteinExistence type="predicted"/>
<comment type="caution">
    <text evidence="6">The sequence shown here is derived from an EMBL/GenBank/DDBJ whole genome shotgun (WGS) entry which is preliminary data.</text>
</comment>
<organism evidence="6 7">
    <name type="scientific">Maribacter cobaltidurans</name>
    <dbReference type="NCBI Taxonomy" id="1178778"/>
    <lineage>
        <taxon>Bacteria</taxon>
        <taxon>Pseudomonadati</taxon>
        <taxon>Bacteroidota</taxon>
        <taxon>Flavobacteriia</taxon>
        <taxon>Flavobacteriales</taxon>
        <taxon>Flavobacteriaceae</taxon>
        <taxon>Maribacter</taxon>
    </lineage>
</organism>
<dbReference type="Gene3D" id="1.20.120.520">
    <property type="entry name" value="nmb1532 protein domain like"/>
    <property type="match status" value="1"/>
</dbReference>
<dbReference type="InterPro" id="IPR012312">
    <property type="entry name" value="Hemerythrin-like"/>
</dbReference>
<protein>
    <submittedName>
        <fullName evidence="6">Iron-sulfur cluster repair di-iron protein</fullName>
    </submittedName>
</protein>
<dbReference type="PANTHER" id="PTHR36438:SF1">
    <property type="entry name" value="IRON-SULFUR CLUSTER REPAIR PROTEIN YTFE"/>
    <property type="match status" value="1"/>
</dbReference>
<dbReference type="Proteomes" id="UP001356308">
    <property type="component" value="Unassembled WGS sequence"/>
</dbReference>
<comment type="subcellular location">
    <subcellularLocation>
        <location evidence="1">Cytoplasm</location>
    </subcellularLocation>
</comment>
<dbReference type="NCBIfam" id="TIGR03652">
    <property type="entry name" value="FeS_repair_RIC"/>
    <property type="match status" value="1"/>
</dbReference>
<keyword evidence="2" id="KW-0963">Cytoplasm</keyword>
<dbReference type="RefSeq" id="WP_272652537.1">
    <property type="nucleotide sequence ID" value="NZ_JAZDDG010000008.1"/>
</dbReference>
<dbReference type="Pfam" id="PF01814">
    <property type="entry name" value="Hemerythrin"/>
    <property type="match status" value="1"/>
</dbReference>
<feature type="domain" description="Hemerythrin-like" evidence="5">
    <location>
        <begin position="84"/>
        <end position="232"/>
    </location>
</feature>
<keyword evidence="3" id="KW-0479">Metal-binding</keyword>
<accession>A0ABU7IXZ7</accession>
<dbReference type="InterPro" id="IPR019903">
    <property type="entry name" value="RIC_family"/>
</dbReference>
<evidence type="ECO:0000256" key="4">
    <source>
        <dbReference type="ARBA" id="ARBA00023004"/>
    </source>
</evidence>
<dbReference type="PANTHER" id="PTHR36438">
    <property type="entry name" value="IRON-SULFUR CLUSTER REPAIR PROTEIN YTFE"/>
    <property type="match status" value="1"/>
</dbReference>
<dbReference type="Pfam" id="PF04405">
    <property type="entry name" value="ScdA_N"/>
    <property type="match status" value="1"/>
</dbReference>
<evidence type="ECO:0000256" key="3">
    <source>
        <dbReference type="ARBA" id="ARBA00022723"/>
    </source>
</evidence>